<organism evidence="2 3">
    <name type="scientific">Novosphingobium bradum</name>
    <dbReference type="NCBI Taxonomy" id="1737444"/>
    <lineage>
        <taxon>Bacteria</taxon>
        <taxon>Pseudomonadati</taxon>
        <taxon>Pseudomonadota</taxon>
        <taxon>Alphaproteobacteria</taxon>
        <taxon>Sphingomonadales</taxon>
        <taxon>Sphingomonadaceae</taxon>
        <taxon>Novosphingobium</taxon>
    </lineage>
</organism>
<reference evidence="3" key="1">
    <citation type="journal article" date="2019" name="Int. J. Syst. Evol. Microbiol.">
        <title>The Global Catalogue of Microorganisms (GCM) 10K type strain sequencing project: providing services to taxonomists for standard genome sequencing and annotation.</title>
        <authorList>
            <consortium name="The Broad Institute Genomics Platform"/>
            <consortium name="The Broad Institute Genome Sequencing Center for Infectious Disease"/>
            <person name="Wu L."/>
            <person name="Ma J."/>
        </authorList>
    </citation>
    <scope>NUCLEOTIDE SEQUENCE [LARGE SCALE GENOMIC DNA]</scope>
    <source>
        <strain evidence="3">KCTC 42984</strain>
    </source>
</reference>
<keyword evidence="3" id="KW-1185">Reference proteome</keyword>
<dbReference type="RefSeq" id="WP_379510013.1">
    <property type="nucleotide sequence ID" value="NZ_JBHRTQ010000008.1"/>
</dbReference>
<gene>
    <name evidence="2" type="ORF">ACFOD9_10225</name>
</gene>
<evidence type="ECO:0000313" key="2">
    <source>
        <dbReference type="EMBL" id="MFC3174628.1"/>
    </source>
</evidence>
<comment type="caution">
    <text evidence="2">The sequence shown here is derived from an EMBL/GenBank/DDBJ whole genome shotgun (WGS) entry which is preliminary data.</text>
</comment>
<accession>A0ABV7IUL2</accession>
<protein>
    <submittedName>
        <fullName evidence="2">Uncharacterized protein</fullName>
    </submittedName>
</protein>
<feature type="signal peptide" evidence="1">
    <location>
        <begin position="1"/>
        <end position="21"/>
    </location>
</feature>
<evidence type="ECO:0000313" key="3">
    <source>
        <dbReference type="Proteomes" id="UP001595604"/>
    </source>
</evidence>
<keyword evidence="1" id="KW-0732">Signal</keyword>
<proteinExistence type="predicted"/>
<evidence type="ECO:0000256" key="1">
    <source>
        <dbReference type="SAM" id="SignalP"/>
    </source>
</evidence>
<dbReference type="EMBL" id="JBHRTQ010000008">
    <property type="protein sequence ID" value="MFC3174628.1"/>
    <property type="molecule type" value="Genomic_DNA"/>
</dbReference>
<sequence>MSALFASALAMAGAWSLPAGEAAEPVASAPSAEAAPGQRDLALRWTGPVEVSAEAGPYEVVVRFDRPLDQAEIDRFAKAAGPLLADLRWNDASLVLRPAAGNRIETARTADGLAVHFIADRDDAAPEPTPLVAPAPADTAELALVRAQADAAAGYPGQARRRLMRLAAAEPDNASAQRALGDAEAADGSLLAAARRYRALGADDLPARRIMAEADGRTTGQLILRHGKTFTQWEAGLDGAMRAGDGLTLGGGIRQVTTTANDVADATGLLARVHDSATVGQIGATAFIGPWARLTAQVASRLDRDGAGVMARLVVGSTERQARLVAAWHLPDFSTAEQAHLGGSINRAGGGGTLRLSPELVVQGDLAWTGYGLAGQGVPTTSLLASGGIDYLVLRGRRSLQISYRLDAEYVRRMRLRGNGLAFIPLSDRENHTVQAIFSTALHKVQVTAAAGWTWDRKGGSGPTASLGAVANLGAAWRLEASAGVSSVSRPAISGRQVYLQFTLTRFWRR</sequence>
<dbReference type="Proteomes" id="UP001595604">
    <property type="component" value="Unassembled WGS sequence"/>
</dbReference>
<name>A0ABV7IUL2_9SPHN</name>
<feature type="chain" id="PRO_5046673284" evidence="1">
    <location>
        <begin position="22"/>
        <end position="510"/>
    </location>
</feature>